<protein>
    <recommendedName>
        <fullName evidence="7">Lipid droplet-associated hydrolase</fullName>
    </recommendedName>
</protein>
<keyword evidence="6" id="KW-1185">Reference proteome</keyword>
<dbReference type="AlphaFoldDB" id="A0A507B1G0"/>
<dbReference type="Proteomes" id="UP000319257">
    <property type="component" value="Unassembled WGS sequence"/>
</dbReference>
<proteinExistence type="inferred from homology"/>
<evidence type="ECO:0000256" key="3">
    <source>
        <dbReference type="ARBA" id="ARBA00022677"/>
    </source>
</evidence>
<dbReference type="InParanoid" id="A0A507B1G0"/>
<dbReference type="InterPro" id="IPR019363">
    <property type="entry name" value="LDAH"/>
</dbReference>
<evidence type="ECO:0000313" key="5">
    <source>
        <dbReference type="EMBL" id="TPX12876.1"/>
    </source>
</evidence>
<comment type="caution">
    <text evidence="5">The sequence shown here is derived from an EMBL/GenBank/DDBJ whole genome shotgun (WGS) entry which is preliminary data.</text>
</comment>
<reference evidence="5 6" key="1">
    <citation type="submission" date="2019-06" db="EMBL/GenBank/DDBJ databases">
        <title>Draft genome sequence of the filamentous fungus Phialemoniopsis curvata isolated from diesel fuel.</title>
        <authorList>
            <person name="Varaljay V.A."/>
            <person name="Lyon W.J."/>
            <person name="Crouch A.L."/>
            <person name="Drake C.E."/>
            <person name="Hollomon J.M."/>
            <person name="Nadeau L.J."/>
            <person name="Nunn H.S."/>
            <person name="Stevenson B.S."/>
            <person name="Bojanowski C.L."/>
            <person name="Crookes-Goodson W.J."/>
        </authorList>
    </citation>
    <scope>NUCLEOTIDE SEQUENCE [LARGE SCALE GENOMIC DNA]</scope>
    <source>
        <strain evidence="5 6">D216</strain>
    </source>
</reference>
<dbReference type="EMBL" id="SKBQ01000039">
    <property type="protein sequence ID" value="TPX12876.1"/>
    <property type="molecule type" value="Genomic_DNA"/>
</dbReference>
<name>A0A507B1G0_9PEZI</name>
<dbReference type="PANTHER" id="PTHR13390:SF0">
    <property type="entry name" value="LIPID DROPLET-ASSOCIATED HYDROLASE"/>
    <property type="match status" value="1"/>
</dbReference>
<dbReference type="GO" id="GO:0005811">
    <property type="term" value="C:lipid droplet"/>
    <property type="evidence" value="ECO:0007669"/>
    <property type="project" value="UniProtKB-SubCell"/>
</dbReference>
<dbReference type="FunCoup" id="A0A507B1G0">
    <property type="interactions" value="86"/>
</dbReference>
<dbReference type="PANTHER" id="PTHR13390">
    <property type="entry name" value="LIPASE"/>
    <property type="match status" value="1"/>
</dbReference>
<keyword evidence="3" id="KW-0551">Lipid droplet</keyword>
<dbReference type="SUPFAM" id="SSF53474">
    <property type="entry name" value="alpha/beta-Hydrolases"/>
    <property type="match status" value="1"/>
</dbReference>
<dbReference type="GO" id="GO:0016298">
    <property type="term" value="F:lipase activity"/>
    <property type="evidence" value="ECO:0007669"/>
    <property type="project" value="InterPro"/>
</dbReference>
<sequence length="352" mass="40119">MTTYLSFPPRHRPDAEHAPDTNWVLVWHITGNPGLITYYHTYMSTLRTLLDSTEDASSHRTRFHIAGRNLLGFEDADHSPPFDATHKPYDLEAQILHIAAAVSAERIPAGPRKGQPFDAVILSGHSVGSYIIVELFHRHQQQSHAALRDLPLRAGVCLFPTISHLPRSDRGRAAVSLMNRFPAVADRVHLLPRALFYLWPAWLLAAFFQRAWGFTAEGAATTARWLQSRDGAHEAAFLGMDELRTITEEKWGEELWEVTEAEAATRDQEPPPKFFFYYAQYDHWVADEVRDEFIRVRAEHASRDGVPAHKRGRTRTYVDETGKLTHEFCAKEGMSEMVAERVKTWIEEIVAN</sequence>
<evidence type="ECO:0008006" key="7">
    <source>
        <dbReference type="Google" id="ProtNLM"/>
    </source>
</evidence>
<evidence type="ECO:0000313" key="6">
    <source>
        <dbReference type="Proteomes" id="UP000319257"/>
    </source>
</evidence>
<comment type="subcellular location">
    <subcellularLocation>
        <location evidence="1">Lipid droplet</location>
    </subcellularLocation>
</comment>
<keyword evidence="4" id="KW-0378">Hydrolase</keyword>
<organism evidence="5 6">
    <name type="scientific">Thyridium curvatum</name>
    <dbReference type="NCBI Taxonomy" id="1093900"/>
    <lineage>
        <taxon>Eukaryota</taxon>
        <taxon>Fungi</taxon>
        <taxon>Dikarya</taxon>
        <taxon>Ascomycota</taxon>
        <taxon>Pezizomycotina</taxon>
        <taxon>Sordariomycetes</taxon>
        <taxon>Sordariomycetidae</taxon>
        <taxon>Thyridiales</taxon>
        <taxon>Thyridiaceae</taxon>
        <taxon>Thyridium</taxon>
    </lineage>
</organism>
<evidence type="ECO:0000256" key="2">
    <source>
        <dbReference type="ARBA" id="ARBA00008300"/>
    </source>
</evidence>
<accession>A0A507B1G0</accession>
<dbReference type="InterPro" id="IPR029058">
    <property type="entry name" value="AB_hydrolase_fold"/>
</dbReference>
<dbReference type="OrthoDB" id="448051at2759"/>
<evidence type="ECO:0000256" key="4">
    <source>
        <dbReference type="ARBA" id="ARBA00022801"/>
    </source>
</evidence>
<gene>
    <name evidence="5" type="ORF">E0L32_006756</name>
</gene>
<dbReference type="GO" id="GO:0019915">
    <property type="term" value="P:lipid storage"/>
    <property type="evidence" value="ECO:0007669"/>
    <property type="project" value="InterPro"/>
</dbReference>
<dbReference type="RefSeq" id="XP_030994587.1">
    <property type="nucleotide sequence ID" value="XM_031141424.1"/>
</dbReference>
<dbReference type="Pfam" id="PF10230">
    <property type="entry name" value="LIDHydrolase"/>
    <property type="match status" value="1"/>
</dbReference>
<comment type="similarity">
    <text evidence="2">Belongs to the AB hydrolase superfamily. LDAH family.</text>
</comment>
<evidence type="ECO:0000256" key="1">
    <source>
        <dbReference type="ARBA" id="ARBA00004502"/>
    </source>
</evidence>
<dbReference type="GeneID" id="41974203"/>
<dbReference type="STRING" id="1093900.A0A507B1G0"/>